<protein>
    <submittedName>
        <fullName evidence="1">Uncharacterized protein</fullName>
    </submittedName>
</protein>
<organism evidence="1 2">
    <name type="scientific">Bacteroides pyogenes F0041</name>
    <dbReference type="NCBI Taxonomy" id="1321819"/>
    <lineage>
        <taxon>Bacteria</taxon>
        <taxon>Pseudomonadati</taxon>
        <taxon>Bacteroidota</taxon>
        <taxon>Bacteroidia</taxon>
        <taxon>Bacteroidales</taxon>
        <taxon>Bacteroidaceae</taxon>
        <taxon>Bacteroides</taxon>
    </lineage>
</organism>
<comment type="caution">
    <text evidence="1">The sequence shown here is derived from an EMBL/GenBank/DDBJ whole genome shotgun (WGS) entry which is preliminary data.</text>
</comment>
<dbReference type="EMBL" id="AWSV01000120">
    <property type="protein sequence ID" value="ERI84618.1"/>
    <property type="molecule type" value="Genomic_DNA"/>
</dbReference>
<evidence type="ECO:0000313" key="1">
    <source>
        <dbReference type="EMBL" id="ERI84618.1"/>
    </source>
</evidence>
<dbReference type="HOGENOM" id="CLU_3114730_0_0_10"/>
<evidence type="ECO:0000313" key="2">
    <source>
        <dbReference type="Proteomes" id="UP000016496"/>
    </source>
</evidence>
<dbReference type="Proteomes" id="UP000016496">
    <property type="component" value="Unassembled WGS sequence"/>
</dbReference>
<name>U2CKM4_9BACE</name>
<sequence length="50" mass="6300">MRCKGSVFYRISKTFRHFFMNKNLYYLFVNRLPIERLIGRILQYTCYREN</sequence>
<dbReference type="PATRIC" id="fig|1321819.3.peg.2103"/>
<accession>U2CKM4</accession>
<dbReference type="AlphaFoldDB" id="U2CKM4"/>
<proteinExistence type="predicted"/>
<reference evidence="1 2" key="1">
    <citation type="submission" date="2013-08" db="EMBL/GenBank/DDBJ databases">
        <authorList>
            <person name="Weinstock G."/>
            <person name="Sodergren E."/>
            <person name="Wylie T."/>
            <person name="Fulton L."/>
            <person name="Fulton R."/>
            <person name="Fronick C."/>
            <person name="O'Laughlin M."/>
            <person name="Godfrey J."/>
            <person name="Miner T."/>
            <person name="Herter B."/>
            <person name="Appelbaum E."/>
            <person name="Cordes M."/>
            <person name="Lek S."/>
            <person name="Wollam A."/>
            <person name="Pepin K.H."/>
            <person name="Palsikar V.B."/>
            <person name="Mitreva M."/>
            <person name="Wilson R.K."/>
        </authorList>
    </citation>
    <scope>NUCLEOTIDE SEQUENCE [LARGE SCALE GENOMIC DNA]</scope>
    <source>
        <strain evidence="1 2">F0041</strain>
    </source>
</reference>
<gene>
    <name evidence="1" type="ORF">HMPREF1981_02279</name>
</gene>